<evidence type="ECO:0000256" key="1">
    <source>
        <dbReference type="ARBA" id="ARBA00022801"/>
    </source>
</evidence>
<dbReference type="InterPro" id="IPR050789">
    <property type="entry name" value="Diverse_Enzym_Activities"/>
</dbReference>
<dbReference type="Pfam" id="PF00144">
    <property type="entry name" value="Beta-lactamase"/>
    <property type="match status" value="1"/>
</dbReference>
<proteinExistence type="predicted"/>
<dbReference type="AlphaFoldDB" id="A0A3Q9UL22"/>
<sequence>MTGWSDLDRYLDDQAAGELSSAGLVVVSSAGVLHEHHCGDALRYSTPSTAQPDADPGPAVLLPADRRVPVRGSTLFDLASNTKMWATNLALMELVGRGALDLDRPVCTFAGWQRFGEPGRRGVTVADLLRHEAGLIADPRYFNPRAAGPLYCSGTPLDPVPRERIIATICRTPSARPPHQGYCYSDLDYMILGLLVEQICGQRLDQMLEDGLYRSLGLVSTVFNPLDKGFDPDRIAATEPEGNTRGGSVDLGPAPDGSPAPMRRYTLRGQVHDEKAWYCMGGVSGHAGLFTDTGDLAVLLRLGLGEGRLDGKQYIDLEVWRRSPVLRGAPRESGPSPVTAWGGGWRPAQATPIRPSGAVPPPAASGTPGGPAP</sequence>
<dbReference type="Gene3D" id="3.40.710.10">
    <property type="entry name" value="DD-peptidase/beta-lactamase superfamily"/>
    <property type="match status" value="1"/>
</dbReference>
<dbReference type="InterPro" id="IPR012338">
    <property type="entry name" value="Beta-lactam/transpept-like"/>
</dbReference>
<feature type="region of interest" description="Disordered" evidence="2">
    <location>
        <begin position="234"/>
        <end position="260"/>
    </location>
</feature>
<organism evidence="4 5">
    <name type="scientific">Acidipropionibacterium jensenii</name>
    <dbReference type="NCBI Taxonomy" id="1749"/>
    <lineage>
        <taxon>Bacteria</taxon>
        <taxon>Bacillati</taxon>
        <taxon>Actinomycetota</taxon>
        <taxon>Actinomycetes</taxon>
        <taxon>Propionibacteriales</taxon>
        <taxon>Propionibacteriaceae</taxon>
        <taxon>Acidipropionibacterium</taxon>
    </lineage>
</organism>
<dbReference type="GO" id="GO:0016787">
    <property type="term" value="F:hydrolase activity"/>
    <property type="evidence" value="ECO:0007669"/>
    <property type="project" value="UniProtKB-KW"/>
</dbReference>
<dbReference type="PANTHER" id="PTHR43283">
    <property type="entry name" value="BETA-LACTAMASE-RELATED"/>
    <property type="match status" value="1"/>
</dbReference>
<gene>
    <name evidence="4" type="ORF">C0Z10_09085</name>
</gene>
<feature type="region of interest" description="Disordered" evidence="2">
    <location>
        <begin position="327"/>
        <end position="373"/>
    </location>
</feature>
<evidence type="ECO:0000256" key="2">
    <source>
        <dbReference type="SAM" id="MobiDB-lite"/>
    </source>
</evidence>
<reference evidence="5" key="1">
    <citation type="submission" date="2017-12" db="EMBL/GenBank/DDBJ databases">
        <title>Whole genome sequencing of Acidipropionibacterium jensenii strains JS279 and JS280.</title>
        <authorList>
            <person name="Deptula P."/>
            <person name="Laine P."/>
            <person name="Smolander O.-P."/>
            <person name="Paulin L."/>
            <person name="Auvinen P."/>
            <person name="Varmanen P."/>
        </authorList>
    </citation>
    <scope>NUCLEOTIDE SEQUENCE [LARGE SCALE GENOMIC DNA]</scope>
    <source>
        <strain evidence="5">JS280</strain>
    </source>
</reference>
<protein>
    <recommendedName>
        <fullName evidence="3">Beta-lactamase-related domain-containing protein</fullName>
    </recommendedName>
</protein>
<dbReference type="SUPFAM" id="SSF56601">
    <property type="entry name" value="beta-lactamase/transpeptidase-like"/>
    <property type="match status" value="1"/>
</dbReference>
<dbReference type="InterPro" id="IPR001466">
    <property type="entry name" value="Beta-lactam-related"/>
</dbReference>
<dbReference type="RefSeq" id="WP_097799160.1">
    <property type="nucleotide sequence ID" value="NZ_CP025570.1"/>
</dbReference>
<dbReference type="KEGG" id="aji:C0Z10_09085"/>
<evidence type="ECO:0000313" key="5">
    <source>
        <dbReference type="Proteomes" id="UP000285875"/>
    </source>
</evidence>
<evidence type="ECO:0000313" key="4">
    <source>
        <dbReference type="EMBL" id="AZZ39881.1"/>
    </source>
</evidence>
<dbReference type="Proteomes" id="UP000285875">
    <property type="component" value="Chromosome"/>
</dbReference>
<keyword evidence="1" id="KW-0378">Hydrolase</keyword>
<dbReference type="PANTHER" id="PTHR43283:SF11">
    <property type="entry name" value="BETA-LACTAMASE-RELATED DOMAIN-CONTAINING PROTEIN"/>
    <property type="match status" value="1"/>
</dbReference>
<feature type="domain" description="Beta-lactamase-related" evidence="3">
    <location>
        <begin position="64"/>
        <end position="350"/>
    </location>
</feature>
<accession>A0A3Q9UL22</accession>
<name>A0A3Q9UL22_9ACTN</name>
<evidence type="ECO:0000259" key="3">
    <source>
        <dbReference type="Pfam" id="PF00144"/>
    </source>
</evidence>
<dbReference type="EMBL" id="CP025570">
    <property type="protein sequence ID" value="AZZ39881.1"/>
    <property type="molecule type" value="Genomic_DNA"/>
</dbReference>